<comment type="caution">
    <text evidence="2">The sequence shown here is derived from an EMBL/GenBank/DDBJ whole genome shotgun (WGS) entry which is preliminary data.</text>
</comment>
<reference evidence="2" key="1">
    <citation type="journal article" date="2022" name="bioRxiv">
        <title>Sequencing and chromosome-scale assembly of the giantPleurodeles waltlgenome.</title>
        <authorList>
            <person name="Brown T."/>
            <person name="Elewa A."/>
            <person name="Iarovenko S."/>
            <person name="Subramanian E."/>
            <person name="Araus A.J."/>
            <person name="Petzold A."/>
            <person name="Susuki M."/>
            <person name="Suzuki K.-i.T."/>
            <person name="Hayashi T."/>
            <person name="Toyoda A."/>
            <person name="Oliveira C."/>
            <person name="Osipova E."/>
            <person name="Leigh N.D."/>
            <person name="Simon A."/>
            <person name="Yun M.H."/>
        </authorList>
    </citation>
    <scope>NUCLEOTIDE SEQUENCE</scope>
    <source>
        <strain evidence="2">20211129_DDA</strain>
        <tissue evidence="2">Liver</tissue>
    </source>
</reference>
<proteinExistence type="predicted"/>
<evidence type="ECO:0000313" key="2">
    <source>
        <dbReference type="EMBL" id="KAJ1104187.1"/>
    </source>
</evidence>
<feature type="compositionally biased region" description="Polar residues" evidence="1">
    <location>
        <begin position="1"/>
        <end position="18"/>
    </location>
</feature>
<protein>
    <submittedName>
        <fullName evidence="2">Uncharacterized protein</fullName>
    </submittedName>
</protein>
<keyword evidence="3" id="KW-1185">Reference proteome</keyword>
<organism evidence="2 3">
    <name type="scientific">Pleurodeles waltl</name>
    <name type="common">Iberian ribbed newt</name>
    <dbReference type="NCBI Taxonomy" id="8319"/>
    <lineage>
        <taxon>Eukaryota</taxon>
        <taxon>Metazoa</taxon>
        <taxon>Chordata</taxon>
        <taxon>Craniata</taxon>
        <taxon>Vertebrata</taxon>
        <taxon>Euteleostomi</taxon>
        <taxon>Amphibia</taxon>
        <taxon>Batrachia</taxon>
        <taxon>Caudata</taxon>
        <taxon>Salamandroidea</taxon>
        <taxon>Salamandridae</taxon>
        <taxon>Pleurodelinae</taxon>
        <taxon>Pleurodeles</taxon>
    </lineage>
</organism>
<feature type="region of interest" description="Disordered" evidence="1">
    <location>
        <begin position="1"/>
        <end position="117"/>
    </location>
</feature>
<name>A0AAV7MKZ0_PLEWA</name>
<evidence type="ECO:0000313" key="3">
    <source>
        <dbReference type="Proteomes" id="UP001066276"/>
    </source>
</evidence>
<dbReference type="EMBL" id="JANPWB010000013">
    <property type="protein sequence ID" value="KAJ1104187.1"/>
    <property type="molecule type" value="Genomic_DNA"/>
</dbReference>
<dbReference type="AlphaFoldDB" id="A0AAV7MKZ0"/>
<gene>
    <name evidence="2" type="ORF">NDU88_001600</name>
</gene>
<evidence type="ECO:0000256" key="1">
    <source>
        <dbReference type="SAM" id="MobiDB-lite"/>
    </source>
</evidence>
<dbReference type="Proteomes" id="UP001066276">
    <property type="component" value="Chromosome 9"/>
</dbReference>
<sequence>MASNSSSCPGGTTNSPQDGSEECFQGRTERKEVEENCSALWGGKGDGEDAGPETQEADNTCKDDTNAGRQEVARPSVKDSDVGGTLSESEDGEEETSAVAMPRGGETVPRPSHTPEEAWLHKVQSYFRRGTGLGELNGGAQVGKREGKMGAGLQHLNEEWSMMAMHAGQP</sequence>
<accession>A0AAV7MKZ0</accession>